<organism evidence="2 3">
    <name type="scientific">Cuscuta campestris</name>
    <dbReference type="NCBI Taxonomy" id="132261"/>
    <lineage>
        <taxon>Eukaryota</taxon>
        <taxon>Viridiplantae</taxon>
        <taxon>Streptophyta</taxon>
        <taxon>Embryophyta</taxon>
        <taxon>Tracheophyta</taxon>
        <taxon>Spermatophyta</taxon>
        <taxon>Magnoliopsida</taxon>
        <taxon>eudicotyledons</taxon>
        <taxon>Gunneridae</taxon>
        <taxon>Pentapetalae</taxon>
        <taxon>asterids</taxon>
        <taxon>lamiids</taxon>
        <taxon>Solanales</taxon>
        <taxon>Convolvulaceae</taxon>
        <taxon>Cuscuteae</taxon>
        <taxon>Cuscuta</taxon>
        <taxon>Cuscuta subgen. Grammica</taxon>
        <taxon>Cuscuta sect. Cleistogrammica</taxon>
    </lineage>
</organism>
<dbReference type="Pfam" id="PF03478">
    <property type="entry name" value="Beta-prop_KIB1-4"/>
    <property type="match status" value="1"/>
</dbReference>
<sequence length="439" mass="49265">MAGTGTQTSSSGIAESPCSHLPADILGMISKRLDDAVGNLRLRSVCSTWRSAVPLSKRALHISFKKGFPTFIDPNRRGHFSLSSSTVYLLRPAAGAAEGNDCQIFPWWLLRVEGKDGFRKFRPLSPFSRIFTVLMKDHFPKGFPRGVNLLDVQIHEIRKAYSLDFVEDGKKIENNLLQTRARKVVVSSSQWSANSGDGEGFYAVLGLFRAKLGFIKSNDEKWSQIEDTGRCVYDDILYSEVKGVFYAVDISGRLVMIDRDLKAKEVVYGFGFSGCQKRHLIESNGDLFMVVEYDEPELYMSDGEDAFEIDDYSFKYTNLEFPLHLKVFKLSKNEWEYVPSLGDQVFFIGDDCSYVVSAQRFGLKGNCVYFTADDFMDENESDLTIGNICPDAGVFCLEDGRCASLASSPEHAQLFLNCPVWLKSPPKTKSKAKRKGSKK</sequence>
<evidence type="ECO:0000313" key="2">
    <source>
        <dbReference type="EMBL" id="VFQ73720.1"/>
    </source>
</evidence>
<proteinExistence type="predicted"/>
<dbReference type="SUPFAM" id="SSF81383">
    <property type="entry name" value="F-box domain"/>
    <property type="match status" value="1"/>
</dbReference>
<evidence type="ECO:0000313" key="3">
    <source>
        <dbReference type="Proteomes" id="UP000595140"/>
    </source>
</evidence>
<dbReference type="AlphaFoldDB" id="A0A484LBH9"/>
<evidence type="ECO:0000259" key="1">
    <source>
        <dbReference type="Pfam" id="PF03478"/>
    </source>
</evidence>
<name>A0A484LBH9_9ASTE</name>
<dbReference type="InterPro" id="IPR036047">
    <property type="entry name" value="F-box-like_dom_sf"/>
</dbReference>
<dbReference type="OrthoDB" id="638130at2759"/>
<dbReference type="PANTHER" id="PTHR47123">
    <property type="entry name" value="F-BOX PROTEIN SKIP23"/>
    <property type="match status" value="1"/>
</dbReference>
<gene>
    <name evidence="2" type="ORF">CCAM_LOCUS15496</name>
</gene>
<feature type="domain" description="KIB1-4 beta-propeller" evidence="1">
    <location>
        <begin position="81"/>
        <end position="380"/>
    </location>
</feature>
<dbReference type="InterPro" id="IPR005174">
    <property type="entry name" value="KIB1-4_b-propeller"/>
</dbReference>
<dbReference type="PANTHER" id="PTHR47123:SF15">
    <property type="entry name" value="F-BOX PROTEIN SKIP23"/>
    <property type="match status" value="1"/>
</dbReference>
<accession>A0A484LBH9</accession>
<dbReference type="EMBL" id="OOIL02001249">
    <property type="protein sequence ID" value="VFQ73720.1"/>
    <property type="molecule type" value="Genomic_DNA"/>
</dbReference>
<keyword evidence="3" id="KW-1185">Reference proteome</keyword>
<dbReference type="InterPro" id="IPR051304">
    <property type="entry name" value="SCF_F-box_domain"/>
</dbReference>
<dbReference type="Proteomes" id="UP000595140">
    <property type="component" value="Unassembled WGS sequence"/>
</dbReference>
<protein>
    <recommendedName>
        <fullName evidence="1">KIB1-4 beta-propeller domain-containing protein</fullName>
    </recommendedName>
</protein>
<reference evidence="2 3" key="1">
    <citation type="submission" date="2018-04" db="EMBL/GenBank/DDBJ databases">
        <authorList>
            <person name="Vogel A."/>
        </authorList>
    </citation>
    <scope>NUCLEOTIDE SEQUENCE [LARGE SCALE GENOMIC DNA]</scope>
</reference>